<sequence length="582" mass="66254">MDRYGFRGWPSRTEIGFGRRTKTLISLLFLTFHLDAKEIVHLTQTQLSDWKRIDAIIETKPGKKEIIRAGENTPKNKELFLDFEGEVSSPERKEEVFSNSGFKSPKSVSILSSSYIIDEKHSFFGKRSAYFSGKRNQIHVSVSGSPLFGTNPESFSITVPILISEQGASSVVLDRTVFIKGKKYGFSLEIEENKPVFYANNLFQTSNGSTGSAEVRSNISIPRKEWHVISIYFDVNEMKFGLYQNGYETASFEGNTSKITGISFPEHDSTNLVIGKSFFGNMDAVHIHKGEPMGNKDYSRFARVSYSDETKLASQNGSWIISPIYTTEHSFASLMQFEASFEKPKDTQVGIYFRGSNRKFSESQTHIPWIRIEDGNKIPSSLEKFRFHQWKVWLRSDPEGMASPSFHAFQYKVKEIIPPNIPTGFRIAEFSPLDKNICFAWNSNHEREVQNGGGYMIHYGVEPNRMIGTLFVKNSQTEGLKSIDGKTENNDYKNLKFCADESTLLANIYISESDAPNLSKTLEDSKFTANRERRGALFQSGISYYFKISAYNRYHDEWEGRDQKSDLSGPISVHFPKEVSQR</sequence>
<gene>
    <name evidence="2" type="ORF">EHS11_10130</name>
</gene>
<proteinExistence type="predicted"/>
<dbReference type="InterPro" id="IPR013320">
    <property type="entry name" value="ConA-like_dom_sf"/>
</dbReference>
<accession>A0A4R9LNF6</accession>
<dbReference type="EMBL" id="RQHV01000045">
    <property type="protein sequence ID" value="TGN10234.1"/>
    <property type="molecule type" value="Genomic_DNA"/>
</dbReference>
<comment type="caution">
    <text evidence="2">The sequence shown here is derived from an EMBL/GenBank/DDBJ whole genome shotgun (WGS) entry which is preliminary data.</text>
</comment>
<dbReference type="OrthoDB" id="337326at2"/>
<keyword evidence="3" id="KW-1185">Reference proteome</keyword>
<dbReference type="Gene3D" id="2.60.120.200">
    <property type="match status" value="1"/>
</dbReference>
<evidence type="ECO:0000313" key="2">
    <source>
        <dbReference type="EMBL" id="TGN10234.1"/>
    </source>
</evidence>
<name>A0A4R9LNF6_9LEPT</name>
<dbReference type="AlphaFoldDB" id="A0A4R9LNF6"/>
<dbReference type="GO" id="GO:0030246">
    <property type="term" value="F:carbohydrate binding"/>
    <property type="evidence" value="ECO:0007669"/>
    <property type="project" value="UniProtKB-KW"/>
</dbReference>
<protein>
    <submittedName>
        <fullName evidence="2">Concanavalin A-like lectin/glucanase</fullName>
    </submittedName>
</protein>
<organism evidence="2 3">
    <name type="scientific">Leptospira ilyithenensis</name>
    <dbReference type="NCBI Taxonomy" id="2484901"/>
    <lineage>
        <taxon>Bacteria</taxon>
        <taxon>Pseudomonadati</taxon>
        <taxon>Spirochaetota</taxon>
        <taxon>Spirochaetia</taxon>
        <taxon>Leptospirales</taxon>
        <taxon>Leptospiraceae</taxon>
        <taxon>Leptospira</taxon>
    </lineage>
</organism>
<dbReference type="Proteomes" id="UP000298264">
    <property type="component" value="Unassembled WGS sequence"/>
</dbReference>
<dbReference type="SUPFAM" id="SSF49899">
    <property type="entry name" value="Concanavalin A-like lectins/glucanases"/>
    <property type="match status" value="1"/>
</dbReference>
<keyword evidence="2" id="KW-0430">Lectin</keyword>
<reference evidence="2" key="1">
    <citation type="journal article" date="2019" name="PLoS Negl. Trop. Dis.">
        <title>Revisiting the worldwide diversity of Leptospira species in the environment.</title>
        <authorList>
            <person name="Vincent A.T."/>
            <person name="Schiettekatte O."/>
            <person name="Bourhy P."/>
            <person name="Veyrier F.J."/>
            <person name="Picardeau M."/>
        </authorList>
    </citation>
    <scope>NUCLEOTIDE SEQUENCE [LARGE SCALE GENOMIC DNA]</scope>
    <source>
        <strain evidence="2">201400974</strain>
    </source>
</reference>
<evidence type="ECO:0000256" key="1">
    <source>
        <dbReference type="SAM" id="MobiDB-lite"/>
    </source>
</evidence>
<evidence type="ECO:0000313" key="3">
    <source>
        <dbReference type="Proteomes" id="UP000298264"/>
    </source>
</evidence>
<feature type="region of interest" description="Disordered" evidence="1">
    <location>
        <begin position="560"/>
        <end position="582"/>
    </location>
</feature>